<dbReference type="EMBL" id="JADKNH010000004">
    <property type="protein sequence ID" value="MBF4692901.1"/>
    <property type="molecule type" value="Genomic_DNA"/>
</dbReference>
<keyword evidence="5" id="KW-1185">Reference proteome</keyword>
<keyword evidence="1" id="KW-0479">Metal-binding</keyword>
<dbReference type="Gene3D" id="3.30.540.10">
    <property type="entry name" value="Fructose-1,6-Bisphosphatase, subunit A, domain 1"/>
    <property type="match status" value="1"/>
</dbReference>
<accession>A0ABR9ZRE8</accession>
<gene>
    <name evidence="4" type="ORF">ISU02_07205</name>
</gene>
<dbReference type="Pfam" id="PF00459">
    <property type="entry name" value="Inositol_P"/>
    <property type="match status" value="1"/>
</dbReference>
<keyword evidence="3" id="KW-0460">Magnesium</keyword>
<organism evidence="4 5">
    <name type="scientific">Fusibacter ferrireducens</name>
    <dbReference type="NCBI Taxonomy" id="2785058"/>
    <lineage>
        <taxon>Bacteria</taxon>
        <taxon>Bacillati</taxon>
        <taxon>Bacillota</taxon>
        <taxon>Clostridia</taxon>
        <taxon>Eubacteriales</taxon>
        <taxon>Eubacteriales Family XII. Incertae Sedis</taxon>
        <taxon>Fusibacter</taxon>
    </lineage>
</organism>
<dbReference type="InterPro" id="IPR000760">
    <property type="entry name" value="Inositol_monophosphatase-like"/>
</dbReference>
<dbReference type="PANTHER" id="PTHR20854">
    <property type="entry name" value="INOSITOL MONOPHOSPHATASE"/>
    <property type="match status" value="1"/>
</dbReference>
<evidence type="ECO:0000256" key="1">
    <source>
        <dbReference type="ARBA" id="ARBA00022723"/>
    </source>
</evidence>
<dbReference type="PRINTS" id="PR00377">
    <property type="entry name" value="IMPHPHTASES"/>
</dbReference>
<dbReference type="RefSeq" id="WP_194701144.1">
    <property type="nucleotide sequence ID" value="NZ_JADKNH010000004.1"/>
</dbReference>
<dbReference type="Gene3D" id="3.40.190.80">
    <property type="match status" value="1"/>
</dbReference>
<reference evidence="4 5" key="1">
    <citation type="submission" date="2020-11" db="EMBL/GenBank/DDBJ databases">
        <title>Fusibacter basophilias sp. nov.</title>
        <authorList>
            <person name="Qiu D."/>
        </authorList>
    </citation>
    <scope>NUCLEOTIDE SEQUENCE [LARGE SCALE GENOMIC DNA]</scope>
    <source>
        <strain evidence="4 5">Q10-2</strain>
    </source>
</reference>
<dbReference type="CDD" id="cd01637">
    <property type="entry name" value="IMPase_like"/>
    <property type="match status" value="1"/>
</dbReference>
<dbReference type="PROSITE" id="PS00629">
    <property type="entry name" value="IMP_1"/>
    <property type="match status" value="1"/>
</dbReference>
<dbReference type="SUPFAM" id="SSF56655">
    <property type="entry name" value="Carbohydrate phosphatase"/>
    <property type="match status" value="1"/>
</dbReference>
<evidence type="ECO:0000313" key="5">
    <source>
        <dbReference type="Proteomes" id="UP000614200"/>
    </source>
</evidence>
<dbReference type="Proteomes" id="UP000614200">
    <property type="component" value="Unassembled WGS sequence"/>
</dbReference>
<evidence type="ECO:0000256" key="2">
    <source>
        <dbReference type="ARBA" id="ARBA00022801"/>
    </source>
</evidence>
<dbReference type="PANTHER" id="PTHR20854:SF4">
    <property type="entry name" value="INOSITOL-1-MONOPHOSPHATASE-RELATED"/>
    <property type="match status" value="1"/>
</dbReference>
<evidence type="ECO:0000256" key="3">
    <source>
        <dbReference type="ARBA" id="ARBA00022842"/>
    </source>
</evidence>
<keyword evidence="2" id="KW-0378">Hydrolase</keyword>
<sequence>MRFFLTELIKTTVDDIVVKDRQNIEVKDKLASDVVTDKDIAVERFIKQKLLERFPKDRFIGEEEDSEKGLSNKRTWVLDPIDGTLNYTKDMPYFGTQLALYEKGVPMLCVIYLPILNEMYYAEQGQGAFLNGKRLKSDPNLSVQKSIITFGDFSKSNPISRPVQVNMMSKLMEEALKIRIQGASSVDFAFVAAGRSGAHVMFSKRIWEISAGLLLCLEAGCVTNVSEDMSETLEGKGVVVAQNSKILEQIMVMLE</sequence>
<proteinExistence type="predicted"/>
<protein>
    <submittedName>
        <fullName evidence="4">Inositol monophosphatase</fullName>
    </submittedName>
</protein>
<dbReference type="InterPro" id="IPR020583">
    <property type="entry name" value="Inositol_monoP_metal-BS"/>
</dbReference>
<name>A0ABR9ZRE8_9FIRM</name>
<evidence type="ECO:0000313" key="4">
    <source>
        <dbReference type="EMBL" id="MBF4692901.1"/>
    </source>
</evidence>
<comment type="caution">
    <text evidence="4">The sequence shown here is derived from an EMBL/GenBank/DDBJ whole genome shotgun (WGS) entry which is preliminary data.</text>
</comment>